<evidence type="ECO:0000313" key="1">
    <source>
        <dbReference type="EMBL" id="MBD8524323.1"/>
    </source>
</evidence>
<sequence length="151" mass="16252">MASIRASVAAIRDKAPGQRLSAFAIFTDDGLVSLGWAANVSGYPEGDANNPIDAVDYPFGGYKEFSAPQAQLNASYNESAARGTFEEHVLGSFECIVEALASARSLGVIENDVLVFPCSTDPSELLESLERAAVERLNDSERVKQWNLAHE</sequence>
<proteinExistence type="predicted"/>
<comment type="caution">
    <text evidence="1">The sequence shown here is derived from an EMBL/GenBank/DDBJ whole genome shotgun (WGS) entry which is preliminary data.</text>
</comment>
<dbReference type="AlphaFoldDB" id="A0AAW3ZDI4"/>
<protein>
    <submittedName>
        <fullName evidence="1">DUF4303 domain-containing protein</fullName>
    </submittedName>
</protein>
<dbReference type="InterPro" id="IPR025409">
    <property type="entry name" value="DUF4303"/>
</dbReference>
<keyword evidence="2" id="KW-1185">Reference proteome</keyword>
<accession>A0AAW3ZDI4</accession>
<gene>
    <name evidence="1" type="ORF">IFO71_01075</name>
</gene>
<dbReference type="RefSeq" id="WP_192027676.1">
    <property type="nucleotide sequence ID" value="NZ_JACYTR010000002.1"/>
</dbReference>
<dbReference type="Pfam" id="PF14136">
    <property type="entry name" value="DUF4303"/>
    <property type="match status" value="1"/>
</dbReference>
<dbReference type="Proteomes" id="UP000613768">
    <property type="component" value="Unassembled WGS sequence"/>
</dbReference>
<dbReference type="EMBL" id="JACYTR010000002">
    <property type="protein sequence ID" value="MBD8524323.1"/>
    <property type="molecule type" value="Genomic_DNA"/>
</dbReference>
<organism evidence="1 2">
    <name type="scientific">Pseudomarimonas arenosa</name>
    <dbReference type="NCBI Taxonomy" id="2774145"/>
    <lineage>
        <taxon>Bacteria</taxon>
        <taxon>Pseudomonadati</taxon>
        <taxon>Pseudomonadota</taxon>
        <taxon>Gammaproteobacteria</taxon>
        <taxon>Lysobacterales</taxon>
        <taxon>Lysobacteraceae</taxon>
        <taxon>Pseudomarimonas</taxon>
    </lineage>
</organism>
<evidence type="ECO:0000313" key="2">
    <source>
        <dbReference type="Proteomes" id="UP000613768"/>
    </source>
</evidence>
<name>A0AAW3ZDI4_9GAMM</name>
<reference evidence="1 2" key="1">
    <citation type="submission" date="2020-09" db="EMBL/GenBank/DDBJ databases">
        <title>Pseudoxanthomonas sp. CAU 1598 isolated from sand of Yaerae Beach.</title>
        <authorList>
            <person name="Kim W."/>
        </authorList>
    </citation>
    <scope>NUCLEOTIDE SEQUENCE [LARGE SCALE GENOMIC DNA]</scope>
    <source>
        <strain evidence="1 2">CAU 1598</strain>
    </source>
</reference>